<evidence type="ECO:0000313" key="2">
    <source>
        <dbReference type="EMBL" id="PPQ91918.1"/>
    </source>
</evidence>
<dbReference type="EMBL" id="NHYD01001211">
    <property type="protein sequence ID" value="PPQ91918.1"/>
    <property type="molecule type" value="Genomic_DNA"/>
</dbReference>
<accession>A0A409XMD6</accession>
<dbReference type="STRING" id="93625.A0A409XMD6"/>
<proteinExistence type="predicted"/>
<comment type="caution">
    <text evidence="2">The sequence shown here is derived from an EMBL/GenBank/DDBJ whole genome shotgun (WGS) entry which is preliminary data.</text>
</comment>
<organism evidence="2 3">
    <name type="scientific">Psilocybe cyanescens</name>
    <dbReference type="NCBI Taxonomy" id="93625"/>
    <lineage>
        <taxon>Eukaryota</taxon>
        <taxon>Fungi</taxon>
        <taxon>Dikarya</taxon>
        <taxon>Basidiomycota</taxon>
        <taxon>Agaricomycotina</taxon>
        <taxon>Agaricomycetes</taxon>
        <taxon>Agaricomycetidae</taxon>
        <taxon>Agaricales</taxon>
        <taxon>Agaricineae</taxon>
        <taxon>Strophariaceae</taxon>
        <taxon>Psilocybe</taxon>
    </lineage>
</organism>
<name>A0A409XMD6_PSICY</name>
<dbReference type="InterPro" id="IPR011990">
    <property type="entry name" value="TPR-like_helical_dom_sf"/>
</dbReference>
<feature type="region of interest" description="Disordered" evidence="1">
    <location>
        <begin position="358"/>
        <end position="387"/>
    </location>
</feature>
<gene>
    <name evidence="2" type="ORF">CVT25_001291</name>
</gene>
<sequence>MSSWWSSFLDIFLWFGMDPSDKQFAQAKALYAEFLASNRKDFKALNGSLANFDLALSNRREGKDGRPHPDLETTLSTYASVLWTRYEEKKSLSDLHKVIELDEEACTLWETIMDPASKPSNHANLFLDLGNAYFNQYRRNLTSSELLEKAIEKYEKLRVETDVQRRRRGLLKLAVAFWTWYEDDEIPKTRQLKTQRLDGAIAYLHQALEADGREILLERPEDVDGDQREILLNLAIVYYARYKDRKDRSDLDAAIGYNRKARKAMTSGNRNYVYCIYDLAEQLFIQYQHEQGPKDKGEVWREQWLNANMEAGKGEKELREARMALEEVLGDEMNSDDVLTSNAQKLLGVVKQHVDGLGKNASRNASSATLAGGSGSSMSSRISSATK</sequence>
<dbReference type="OrthoDB" id="3059123at2759"/>
<protein>
    <submittedName>
        <fullName evidence="2">Uncharacterized protein</fullName>
    </submittedName>
</protein>
<reference evidence="2 3" key="1">
    <citation type="journal article" date="2018" name="Evol. Lett.">
        <title>Horizontal gene cluster transfer increased hallucinogenic mushroom diversity.</title>
        <authorList>
            <person name="Reynolds H.T."/>
            <person name="Vijayakumar V."/>
            <person name="Gluck-Thaler E."/>
            <person name="Korotkin H.B."/>
            <person name="Matheny P.B."/>
            <person name="Slot J.C."/>
        </authorList>
    </citation>
    <scope>NUCLEOTIDE SEQUENCE [LARGE SCALE GENOMIC DNA]</scope>
    <source>
        <strain evidence="2 3">2631</strain>
    </source>
</reference>
<keyword evidence="3" id="KW-1185">Reference proteome</keyword>
<dbReference type="InParanoid" id="A0A409XMD6"/>
<evidence type="ECO:0000256" key="1">
    <source>
        <dbReference type="SAM" id="MobiDB-lite"/>
    </source>
</evidence>
<dbReference type="AlphaFoldDB" id="A0A409XMD6"/>
<dbReference type="Proteomes" id="UP000283269">
    <property type="component" value="Unassembled WGS sequence"/>
</dbReference>
<feature type="compositionally biased region" description="Low complexity" evidence="1">
    <location>
        <begin position="365"/>
        <end position="387"/>
    </location>
</feature>
<dbReference type="Gene3D" id="1.25.40.10">
    <property type="entry name" value="Tetratricopeptide repeat domain"/>
    <property type="match status" value="1"/>
</dbReference>
<evidence type="ECO:0000313" key="3">
    <source>
        <dbReference type="Proteomes" id="UP000283269"/>
    </source>
</evidence>